<dbReference type="SUPFAM" id="SSF159594">
    <property type="entry name" value="XCC0632-like"/>
    <property type="match status" value="1"/>
</dbReference>
<accession>A0AA41YK66</accession>
<comment type="caution">
    <text evidence="3">The sequence shown here is derived from an EMBL/GenBank/DDBJ whole genome shotgun (WGS) entry which is preliminary data.</text>
</comment>
<evidence type="ECO:0000256" key="1">
    <source>
        <dbReference type="SAM" id="SignalP"/>
    </source>
</evidence>
<dbReference type="Proteomes" id="UP001165679">
    <property type="component" value="Unassembled WGS sequence"/>
</dbReference>
<dbReference type="EMBL" id="JAPDNT010000005">
    <property type="protein sequence ID" value="MCW3474774.1"/>
    <property type="molecule type" value="Genomic_DNA"/>
</dbReference>
<keyword evidence="1" id="KW-0732">Signal</keyword>
<evidence type="ECO:0000259" key="2">
    <source>
        <dbReference type="Pfam" id="PF03886"/>
    </source>
</evidence>
<feature type="signal peptide" evidence="1">
    <location>
        <begin position="1"/>
        <end position="24"/>
    </location>
</feature>
<sequence length="192" mass="20873">MAGRLSRRLAAVLLLLLPAACSSGPDPTLYTMAAQPGIVVHATKSRSIEMRRVGLAGYLDRPGLVRATTPYRLVVTDMARWGEPLSRMIERVTIENLLMRLPDASVYSESGGLSMQPDTILEIDMQRLDVDVTGDVVLVAQVAVRHDGTRIPPASRTIRITQHPASNSNDDVVAAMSTAMAQLADEIARMIR</sequence>
<evidence type="ECO:0000313" key="4">
    <source>
        <dbReference type="Proteomes" id="UP001165679"/>
    </source>
</evidence>
<dbReference type="AlphaFoldDB" id="A0AA41YK66"/>
<feature type="chain" id="PRO_5041295890" evidence="1">
    <location>
        <begin position="25"/>
        <end position="192"/>
    </location>
</feature>
<dbReference type="Pfam" id="PF03886">
    <property type="entry name" value="ABC_trans_aux"/>
    <property type="match status" value="1"/>
</dbReference>
<evidence type="ECO:0000313" key="3">
    <source>
        <dbReference type="EMBL" id="MCW3474774.1"/>
    </source>
</evidence>
<dbReference type="Gene3D" id="3.40.50.10610">
    <property type="entry name" value="ABC-type transport auxiliary lipoprotein component"/>
    <property type="match status" value="1"/>
</dbReference>
<feature type="domain" description="ABC-type transport auxiliary lipoprotein component" evidence="2">
    <location>
        <begin position="30"/>
        <end position="188"/>
    </location>
</feature>
<gene>
    <name evidence="3" type="ORF">OL599_09275</name>
</gene>
<name>A0AA41YK66_9PROT</name>
<reference evidence="3" key="2">
    <citation type="submission" date="2022-10" db="EMBL/GenBank/DDBJ databases">
        <authorList>
            <person name="Trinh H.N."/>
        </authorList>
    </citation>
    <scope>NUCLEOTIDE SEQUENCE</scope>
    <source>
        <strain evidence="3">RN2-1</strain>
    </source>
</reference>
<keyword evidence="4" id="KW-1185">Reference proteome</keyword>
<protein>
    <submittedName>
        <fullName evidence="3">PqiC family protein</fullName>
    </submittedName>
</protein>
<proteinExistence type="predicted"/>
<reference evidence="3" key="1">
    <citation type="submission" date="2022-09" db="EMBL/GenBank/DDBJ databases">
        <title>Rhodovastum sp. nov. RN2-1 isolated from soil in Seongnam, South Korea.</title>
        <authorList>
            <person name="Le N.T."/>
        </authorList>
    </citation>
    <scope>NUCLEOTIDE SEQUENCE</scope>
    <source>
        <strain evidence="3">RN2-1</strain>
    </source>
</reference>
<organism evidence="3 4">
    <name type="scientific">Limobrevibacterium gyesilva</name>
    <dbReference type="NCBI Taxonomy" id="2991712"/>
    <lineage>
        <taxon>Bacteria</taxon>
        <taxon>Pseudomonadati</taxon>
        <taxon>Pseudomonadota</taxon>
        <taxon>Alphaproteobacteria</taxon>
        <taxon>Acetobacterales</taxon>
        <taxon>Acetobacteraceae</taxon>
        <taxon>Limobrevibacterium</taxon>
    </lineage>
</organism>
<dbReference type="RefSeq" id="WP_264713428.1">
    <property type="nucleotide sequence ID" value="NZ_JAPDNT010000005.1"/>
</dbReference>
<dbReference type="InterPro" id="IPR005586">
    <property type="entry name" value="ABC_trans_aux"/>
</dbReference>